<evidence type="ECO:0000256" key="2">
    <source>
        <dbReference type="SAM" id="SignalP"/>
    </source>
</evidence>
<comment type="caution">
    <text evidence="4">The sequence shown here is derived from an EMBL/GenBank/DDBJ whole genome shotgun (WGS) entry which is preliminary data.</text>
</comment>
<name>A0A9X0CLP6_9CNID</name>
<keyword evidence="5" id="KW-1185">Reference proteome</keyword>
<dbReference type="Proteomes" id="UP001163046">
    <property type="component" value="Unassembled WGS sequence"/>
</dbReference>
<feature type="signal peptide" evidence="2">
    <location>
        <begin position="1"/>
        <end position="24"/>
    </location>
</feature>
<evidence type="ECO:0000256" key="1">
    <source>
        <dbReference type="ARBA" id="ARBA00023157"/>
    </source>
</evidence>
<proteinExistence type="predicted"/>
<evidence type="ECO:0000259" key="3">
    <source>
        <dbReference type="PROSITE" id="PS50022"/>
    </source>
</evidence>
<dbReference type="PANTHER" id="PTHR24543">
    <property type="entry name" value="MULTICOPPER OXIDASE-RELATED"/>
    <property type="match status" value="1"/>
</dbReference>
<feature type="chain" id="PRO_5040888333" description="F5/8 type C domain-containing protein" evidence="2">
    <location>
        <begin position="25"/>
        <end position="312"/>
    </location>
</feature>
<dbReference type="SMART" id="SM00231">
    <property type="entry name" value="FA58C"/>
    <property type="match status" value="1"/>
</dbReference>
<sequence length="312" mass="35443">MKMFMNCLRGFGVIFFLLVNHGSSCPMLSAPKDGIASCVKTNRGKVCALACKEGLDFSHLPALFYVCENSTWSVVTMSPADLSVYSPMKCEAKSAPSKIKSLGLLKYYYKGDASNLNTQTEIKTTFKALLNEPYSRSSFCKDNSLCTDNNIEIFHNEESVHCLSYGDPVGISDGRIANSSFKASSNYFNYPPWKARLNNRREQAWYGKPSDRNSWIQVDLGSLTPVEAVATRGKRFSFYVTTYKLGFSDDGKSWRMYKESGNDKVFQGNTNYHQVVTREFSIVKARFFRIYPKTWNHGIALRFELYTCKRFT</sequence>
<dbReference type="CDD" id="cd00057">
    <property type="entry name" value="FA58C"/>
    <property type="match status" value="1"/>
</dbReference>
<organism evidence="4 5">
    <name type="scientific">Desmophyllum pertusum</name>
    <dbReference type="NCBI Taxonomy" id="174260"/>
    <lineage>
        <taxon>Eukaryota</taxon>
        <taxon>Metazoa</taxon>
        <taxon>Cnidaria</taxon>
        <taxon>Anthozoa</taxon>
        <taxon>Hexacorallia</taxon>
        <taxon>Scleractinia</taxon>
        <taxon>Caryophylliina</taxon>
        <taxon>Caryophylliidae</taxon>
        <taxon>Desmophyllum</taxon>
    </lineage>
</organism>
<dbReference type="Gene3D" id="2.60.120.260">
    <property type="entry name" value="Galactose-binding domain-like"/>
    <property type="match status" value="1"/>
</dbReference>
<reference evidence="4" key="1">
    <citation type="submission" date="2023-01" db="EMBL/GenBank/DDBJ databases">
        <title>Genome assembly of the deep-sea coral Lophelia pertusa.</title>
        <authorList>
            <person name="Herrera S."/>
            <person name="Cordes E."/>
        </authorList>
    </citation>
    <scope>NUCLEOTIDE SEQUENCE</scope>
    <source>
        <strain evidence="4">USNM1676648</strain>
        <tissue evidence="4">Polyp</tissue>
    </source>
</reference>
<dbReference type="InterPro" id="IPR008979">
    <property type="entry name" value="Galactose-bd-like_sf"/>
</dbReference>
<dbReference type="InterPro" id="IPR000421">
    <property type="entry name" value="FA58C"/>
</dbReference>
<dbReference type="AlphaFoldDB" id="A0A9X0CLP6"/>
<dbReference type="PANTHER" id="PTHR24543:SF325">
    <property type="entry name" value="F5_8 TYPE C DOMAIN-CONTAINING PROTEIN"/>
    <property type="match status" value="1"/>
</dbReference>
<dbReference type="PROSITE" id="PS50022">
    <property type="entry name" value="FA58C_3"/>
    <property type="match status" value="1"/>
</dbReference>
<dbReference type="FunFam" id="2.60.120.260:FF:000002">
    <property type="entry name" value="Coagulation factor VIII"/>
    <property type="match status" value="1"/>
</dbReference>
<evidence type="ECO:0000313" key="5">
    <source>
        <dbReference type="Proteomes" id="UP001163046"/>
    </source>
</evidence>
<dbReference type="Pfam" id="PF00754">
    <property type="entry name" value="F5_F8_type_C"/>
    <property type="match status" value="1"/>
</dbReference>
<dbReference type="EMBL" id="MU827306">
    <property type="protein sequence ID" value="KAJ7363231.1"/>
    <property type="molecule type" value="Genomic_DNA"/>
</dbReference>
<dbReference type="OrthoDB" id="6369184at2759"/>
<keyword evidence="2" id="KW-0732">Signal</keyword>
<protein>
    <recommendedName>
        <fullName evidence="3">F5/8 type C domain-containing protein</fullName>
    </recommendedName>
</protein>
<accession>A0A9X0CLP6</accession>
<gene>
    <name evidence="4" type="ORF">OS493_011513</name>
</gene>
<dbReference type="SUPFAM" id="SSF49785">
    <property type="entry name" value="Galactose-binding domain-like"/>
    <property type="match status" value="1"/>
</dbReference>
<evidence type="ECO:0000313" key="4">
    <source>
        <dbReference type="EMBL" id="KAJ7363231.1"/>
    </source>
</evidence>
<feature type="domain" description="F5/8 type C" evidence="3">
    <location>
        <begin position="162"/>
        <end position="308"/>
    </location>
</feature>
<keyword evidence="1" id="KW-1015">Disulfide bond</keyword>